<reference evidence="1 2" key="1">
    <citation type="submission" date="2018-05" db="EMBL/GenBank/DDBJ databases">
        <title>Genomic Encyclopedia of Archaeal and Bacterial Type Strains, Phase II (KMG-II): from individual species to whole genera.</title>
        <authorList>
            <person name="Goeker M."/>
        </authorList>
    </citation>
    <scope>NUCLEOTIDE SEQUENCE [LARGE SCALE GENOMIC DNA]</scope>
    <source>
        <strain evidence="1 2">DSM 45184</strain>
    </source>
</reference>
<sequence>MGTSYQTMLVAAEFAATVQAVRGTGARAIVVPVAAERVAVIPEEGDWDVADLGPLAEGLSAALSGPVLATYVVDSDFVDCHVYRGGARVHRYVSDQSMLVEWFEGDDGVIRPGIGGVAFPSGHVLPEGALGADAGAFAPFATAEPDLARIGAALRGQVAPDPDRIRRQFAEAQYTAIIAALGLPPQALTVAYRHTDPAYFPGAVLV</sequence>
<dbReference type="EMBL" id="QGGR01000022">
    <property type="protein sequence ID" value="PWK39520.1"/>
    <property type="molecule type" value="Genomic_DNA"/>
</dbReference>
<evidence type="ECO:0000313" key="2">
    <source>
        <dbReference type="Proteomes" id="UP000245697"/>
    </source>
</evidence>
<dbReference type="OrthoDB" id="3296232at2"/>
<organism evidence="1 2">
    <name type="scientific">Actinoplanes xinjiangensis</name>
    <dbReference type="NCBI Taxonomy" id="512350"/>
    <lineage>
        <taxon>Bacteria</taxon>
        <taxon>Bacillati</taxon>
        <taxon>Actinomycetota</taxon>
        <taxon>Actinomycetes</taxon>
        <taxon>Micromonosporales</taxon>
        <taxon>Micromonosporaceae</taxon>
        <taxon>Actinoplanes</taxon>
    </lineage>
</organism>
<evidence type="ECO:0000313" key="1">
    <source>
        <dbReference type="EMBL" id="PWK39520.1"/>
    </source>
</evidence>
<proteinExistence type="predicted"/>
<comment type="caution">
    <text evidence="1">The sequence shown here is derived from an EMBL/GenBank/DDBJ whole genome shotgun (WGS) entry which is preliminary data.</text>
</comment>
<gene>
    <name evidence="1" type="ORF">BC793_12292</name>
</gene>
<dbReference type="RefSeq" id="WP_158319478.1">
    <property type="nucleotide sequence ID" value="NZ_BONA01000075.1"/>
</dbReference>
<dbReference type="Proteomes" id="UP000245697">
    <property type="component" value="Unassembled WGS sequence"/>
</dbReference>
<protein>
    <submittedName>
        <fullName evidence="1">Uncharacterized protein</fullName>
    </submittedName>
</protein>
<name>A0A316F341_9ACTN</name>
<accession>A0A316F341</accession>
<dbReference type="AlphaFoldDB" id="A0A316F341"/>
<keyword evidence="2" id="KW-1185">Reference proteome</keyword>